<feature type="chain" id="PRO_5038857114" description="Secreted protein" evidence="1">
    <location>
        <begin position="19"/>
        <end position="64"/>
    </location>
</feature>
<reference evidence="2" key="2">
    <citation type="submission" date="2014-03" db="EMBL/GenBank/DDBJ databases">
        <authorList>
            <person name="Urmite Genomes"/>
        </authorList>
    </citation>
    <scope>NUCLEOTIDE SEQUENCE</scope>
    <source>
        <strain evidence="2">DSM 44829</strain>
    </source>
</reference>
<organism evidence="2 3">
    <name type="scientific">Mycolicibacterium cosmeticum</name>
    <dbReference type="NCBI Taxonomy" id="258533"/>
    <lineage>
        <taxon>Bacteria</taxon>
        <taxon>Bacillati</taxon>
        <taxon>Actinomycetota</taxon>
        <taxon>Actinomycetes</taxon>
        <taxon>Mycobacteriales</taxon>
        <taxon>Mycobacteriaceae</taxon>
        <taxon>Mycolicibacterium</taxon>
    </lineage>
</organism>
<keyword evidence="3" id="KW-1185">Reference proteome</keyword>
<dbReference type="Proteomes" id="UP000028870">
    <property type="component" value="Unassembled WGS sequence"/>
</dbReference>
<evidence type="ECO:0000313" key="3">
    <source>
        <dbReference type="Proteomes" id="UP000028870"/>
    </source>
</evidence>
<accession>W9ATD9</accession>
<reference evidence="2" key="1">
    <citation type="submission" date="2014-03" db="EMBL/GenBank/DDBJ databases">
        <title>Draft Genome Sequence of Mycobacterium cosmeticum DSM 44829.</title>
        <authorList>
            <person name="Croce O."/>
            <person name="Robert C."/>
            <person name="Raoult D."/>
            <person name="Drancourt M."/>
        </authorList>
    </citation>
    <scope>NUCLEOTIDE SEQUENCE [LARGE SCALE GENOMIC DNA]</scope>
    <source>
        <strain evidence="2">DSM 44829</strain>
    </source>
</reference>
<comment type="caution">
    <text evidence="2">The sequence shown here is derived from an EMBL/GenBank/DDBJ whole genome shotgun (WGS) entry which is preliminary data.</text>
</comment>
<dbReference type="EMBL" id="CCBB010000002">
    <property type="protein sequence ID" value="CDO09039.1"/>
    <property type="molecule type" value="Genomic_DNA"/>
</dbReference>
<gene>
    <name evidence="2" type="ORF">BN977_03859</name>
</gene>
<sequence length="64" mass="6731">MITAKVSMVIICMLRSPAMCWSAISADGPVTNTFSPGGGVIPSMIFWVASTDSLASDSPWLPAR</sequence>
<evidence type="ECO:0008006" key="4">
    <source>
        <dbReference type="Google" id="ProtNLM"/>
    </source>
</evidence>
<protein>
    <recommendedName>
        <fullName evidence="4">Secreted protein</fullName>
    </recommendedName>
</protein>
<proteinExistence type="predicted"/>
<feature type="signal peptide" evidence="1">
    <location>
        <begin position="1"/>
        <end position="18"/>
    </location>
</feature>
<dbReference type="AlphaFoldDB" id="W9ATD9"/>
<name>W9ATD9_MYCCO</name>
<keyword evidence="1" id="KW-0732">Signal</keyword>
<evidence type="ECO:0000256" key="1">
    <source>
        <dbReference type="SAM" id="SignalP"/>
    </source>
</evidence>
<evidence type="ECO:0000313" key="2">
    <source>
        <dbReference type="EMBL" id="CDO09039.1"/>
    </source>
</evidence>